<keyword evidence="2" id="KW-0732">Signal</keyword>
<evidence type="ECO:0000313" key="3">
    <source>
        <dbReference type="EMBL" id="JAT93246.1"/>
    </source>
</evidence>
<reference evidence="3" key="1">
    <citation type="journal article" date="2017" name="Front. Cell. Infect. Microbiol.">
        <title>The Distinct Transcriptional Response of the Midgut of Amblyomma sculptum and Amblyomma aureolatum Ticks to Rickettsia rickettsii Correlates to Their Differences in Susceptibility to Infection.</title>
        <authorList>
            <person name="Martins L.A."/>
            <person name="Galletti M.F.B.M."/>
            <person name="Ribeiro J.M."/>
            <person name="Fujita A."/>
            <person name="Costa F.B."/>
            <person name="Labruna M.B."/>
            <person name="Daffre S."/>
            <person name="Fogaca A.C."/>
        </authorList>
    </citation>
    <scope>NUCLEOTIDE SEQUENCE</scope>
</reference>
<feature type="compositionally biased region" description="Polar residues" evidence="1">
    <location>
        <begin position="19"/>
        <end position="39"/>
    </location>
</feature>
<proteinExistence type="evidence at transcript level"/>
<evidence type="ECO:0000256" key="1">
    <source>
        <dbReference type="SAM" id="MobiDB-lite"/>
    </source>
</evidence>
<feature type="chain" id="PRO_5009115889" evidence="2">
    <location>
        <begin position="20"/>
        <end position="190"/>
    </location>
</feature>
<organism evidence="3">
    <name type="scientific">Amblyomma aureolatum</name>
    <dbReference type="NCBI Taxonomy" id="187763"/>
    <lineage>
        <taxon>Eukaryota</taxon>
        <taxon>Metazoa</taxon>
        <taxon>Ecdysozoa</taxon>
        <taxon>Arthropoda</taxon>
        <taxon>Chelicerata</taxon>
        <taxon>Arachnida</taxon>
        <taxon>Acari</taxon>
        <taxon>Parasitiformes</taxon>
        <taxon>Ixodida</taxon>
        <taxon>Ixodoidea</taxon>
        <taxon>Ixodidae</taxon>
        <taxon>Amblyomminae</taxon>
        <taxon>Amblyomma</taxon>
    </lineage>
</organism>
<protein>
    <submittedName>
        <fullName evidence="3">Putative lipocalin-3 1</fullName>
    </submittedName>
</protein>
<accession>A0A1E1X2F7</accession>
<feature type="region of interest" description="Disordered" evidence="1">
    <location>
        <begin position="19"/>
        <end position="49"/>
    </location>
</feature>
<name>A0A1E1X2F7_9ACAR</name>
<sequence length="190" mass="21696">KNIRAIYFALLVATVTASSQPDAQQPEEANTFDQQQPRQHATEDTHQSGQAIKPDVAKFLINASRIWTVLSTSKEVVQCKVDVMKVVTEVNASFTRYMLVQENRWYNTSYNARFSSWDPKKPRPYNVMVLTDEAVTSPEATYDIRVKEPGMQGDSDPTCLNDAKNFIKGKQFAREPVRVYQNKCRTLLEE</sequence>
<feature type="signal peptide" evidence="2">
    <location>
        <begin position="1"/>
        <end position="19"/>
    </location>
</feature>
<dbReference type="EMBL" id="GFAC01005942">
    <property type="protein sequence ID" value="JAT93246.1"/>
    <property type="molecule type" value="mRNA"/>
</dbReference>
<evidence type="ECO:0000256" key="2">
    <source>
        <dbReference type="SAM" id="SignalP"/>
    </source>
</evidence>
<dbReference type="AlphaFoldDB" id="A0A1E1X2F7"/>
<feature type="non-terminal residue" evidence="3">
    <location>
        <position position="1"/>
    </location>
</feature>